<accession>A0ACC0VX17</accession>
<organism evidence="1 2">
    <name type="scientific">Peronosclerospora sorghi</name>
    <dbReference type="NCBI Taxonomy" id="230839"/>
    <lineage>
        <taxon>Eukaryota</taxon>
        <taxon>Sar</taxon>
        <taxon>Stramenopiles</taxon>
        <taxon>Oomycota</taxon>
        <taxon>Peronosporomycetes</taxon>
        <taxon>Peronosporales</taxon>
        <taxon>Peronosporaceae</taxon>
        <taxon>Peronosclerospora</taxon>
    </lineage>
</organism>
<name>A0ACC0VX17_9STRA</name>
<keyword evidence="2" id="KW-1185">Reference proteome</keyword>
<sequence length="316" mass="36133">MYLECFNDLVAVFWIRGYRTSQTIKCAGILLPPTLETNWILAHYSYRRGRPPIDLSSTFASHKMSVAFAHVTARTIKEMCSQARRFVLLFAYLVDTHPTFLASQTLHAITQVMLPKAIHIYQRWRLGYGIASDGTLHDFIFESNDTLTRSNAVQRAVRSPAPVDAADTTHDLLVTFTKEILDTVVHPSAPLVEFFTHHRQSSLVRAVYCVQLRQVSGEGLCPTSELEQSVRVMEKALAYKGQAAARRGTRDVRAQEHSHWCFVHATRCFRIGLSTYLEDDVVPRAPHALEEFVYDVVDVLKSTNRRDFYYHLLRFL</sequence>
<comment type="caution">
    <text evidence="1">The sequence shown here is derived from an EMBL/GenBank/DDBJ whole genome shotgun (WGS) entry which is preliminary data.</text>
</comment>
<reference evidence="1 2" key="1">
    <citation type="journal article" date="2022" name="bioRxiv">
        <title>The genome of the oomycete Peronosclerospora sorghi, a cosmopolitan pathogen of maize and sorghum, is inflated with dispersed pseudogenes.</title>
        <authorList>
            <person name="Fletcher K."/>
            <person name="Martin F."/>
            <person name="Isakeit T."/>
            <person name="Cavanaugh K."/>
            <person name="Magill C."/>
            <person name="Michelmore R."/>
        </authorList>
    </citation>
    <scope>NUCLEOTIDE SEQUENCE [LARGE SCALE GENOMIC DNA]</scope>
    <source>
        <strain evidence="1">P6</strain>
    </source>
</reference>
<dbReference type="Proteomes" id="UP001163321">
    <property type="component" value="Chromosome 6"/>
</dbReference>
<evidence type="ECO:0000313" key="2">
    <source>
        <dbReference type="Proteomes" id="UP001163321"/>
    </source>
</evidence>
<protein>
    <submittedName>
        <fullName evidence="1">Uncharacterized protein</fullName>
    </submittedName>
</protein>
<proteinExistence type="predicted"/>
<evidence type="ECO:0000313" key="1">
    <source>
        <dbReference type="EMBL" id="KAI9910752.1"/>
    </source>
</evidence>
<dbReference type="EMBL" id="CM047585">
    <property type="protein sequence ID" value="KAI9910752.1"/>
    <property type="molecule type" value="Genomic_DNA"/>
</dbReference>
<gene>
    <name evidence="1" type="ORF">PsorP6_009943</name>
</gene>